<dbReference type="STRING" id="1367847.JCM7686_1179"/>
<dbReference type="InterPro" id="IPR002750">
    <property type="entry name" value="CobE/GbiG_C"/>
</dbReference>
<proteinExistence type="predicted"/>
<dbReference type="AlphaFoldDB" id="S5YA53"/>
<dbReference type="SUPFAM" id="SSF159664">
    <property type="entry name" value="CobE/GbiG C-terminal domain-like"/>
    <property type="match status" value="1"/>
</dbReference>
<dbReference type="Pfam" id="PF01890">
    <property type="entry name" value="CbiG_C"/>
    <property type="match status" value="1"/>
</dbReference>
<dbReference type="GO" id="GO:0009236">
    <property type="term" value="P:cobalamin biosynthetic process"/>
    <property type="evidence" value="ECO:0007669"/>
    <property type="project" value="InterPro"/>
</dbReference>
<dbReference type="Proteomes" id="UP000015480">
    <property type="component" value="Chromosome"/>
</dbReference>
<dbReference type="HOGENOM" id="CLU_087913_2_0_5"/>
<sequence length="129" mass="13172">MDHPAMTAPDLFAGIGLREAALPDDLRDLLALAPAPLAGLATLAEKARHPALAALCRETGLPLREIARADLAAVPTLTRSPGQIARFGTGSLAEACALLAAGPGARLTGPRQIAHSGRATIAFAERNPA</sequence>
<dbReference type="KEGG" id="pami:JCM7686_1179"/>
<keyword evidence="3" id="KW-1185">Reference proteome</keyword>
<dbReference type="eggNOG" id="ENOG5032Z7J">
    <property type="taxonomic scope" value="Bacteria"/>
</dbReference>
<evidence type="ECO:0000259" key="1">
    <source>
        <dbReference type="Pfam" id="PF01890"/>
    </source>
</evidence>
<protein>
    <submittedName>
        <fullName evidence="2">Cobalamin biosynthesis protein CbiG</fullName>
    </submittedName>
</protein>
<dbReference type="PATRIC" id="fig|1367847.3.peg.1147"/>
<reference evidence="2 3" key="1">
    <citation type="journal article" date="2014" name="BMC Genomics">
        <title>Architecture and functions of a multipartite genome of the methylotrophic bacterium Paracoccus aminophilus JCM 7686, containing primary and secondary chromids.</title>
        <authorList>
            <person name="Dziewit L."/>
            <person name="Czarnecki J."/>
            <person name="Wibberg D."/>
            <person name="Radlinska M."/>
            <person name="Mrozek P."/>
            <person name="Szymczak M."/>
            <person name="Schluter A."/>
            <person name="Puhler A."/>
            <person name="Bartosik D."/>
        </authorList>
    </citation>
    <scope>NUCLEOTIDE SEQUENCE [LARGE SCALE GENOMIC DNA]</scope>
    <source>
        <strain evidence="2">JCM 7686</strain>
    </source>
</reference>
<organism evidence="2 3">
    <name type="scientific">Paracoccus aminophilus JCM 7686</name>
    <dbReference type="NCBI Taxonomy" id="1367847"/>
    <lineage>
        <taxon>Bacteria</taxon>
        <taxon>Pseudomonadati</taxon>
        <taxon>Pseudomonadota</taxon>
        <taxon>Alphaproteobacteria</taxon>
        <taxon>Rhodobacterales</taxon>
        <taxon>Paracoccaceae</taxon>
        <taxon>Paracoccus</taxon>
    </lineage>
</organism>
<dbReference type="EMBL" id="CP006650">
    <property type="protein sequence ID" value="AGT08288.1"/>
    <property type="molecule type" value="Genomic_DNA"/>
</dbReference>
<evidence type="ECO:0000313" key="2">
    <source>
        <dbReference type="EMBL" id="AGT08288.1"/>
    </source>
</evidence>
<gene>
    <name evidence="2" type="ORF">JCM7686_1179</name>
</gene>
<name>S5YA53_PARAH</name>
<dbReference type="Gene3D" id="3.30.420.180">
    <property type="entry name" value="CobE/GbiG C-terminal domain"/>
    <property type="match status" value="1"/>
</dbReference>
<feature type="domain" description="CobE/GbiG C-terminal" evidence="1">
    <location>
        <begin position="12"/>
        <end position="124"/>
    </location>
</feature>
<dbReference type="InterPro" id="IPR036518">
    <property type="entry name" value="CobE/GbiG_C_sf"/>
</dbReference>
<accession>S5YA53</accession>
<evidence type="ECO:0000313" key="3">
    <source>
        <dbReference type="Proteomes" id="UP000015480"/>
    </source>
</evidence>